<protein>
    <recommendedName>
        <fullName evidence="1">ASCH domain-containing protein</fullName>
    </recommendedName>
</protein>
<dbReference type="Proteomes" id="UP000003599">
    <property type="component" value="Unassembled WGS sequence"/>
</dbReference>
<dbReference type="HOGENOM" id="CLU_051256_2_1_9"/>
<dbReference type="RefSeq" id="WP_004635997.1">
    <property type="nucleotide sequence ID" value="NZ_JH601103.1"/>
</dbReference>
<dbReference type="AlphaFoldDB" id="H3NED1"/>
<organism evidence="2 3">
    <name type="scientific">Dolosigranulum pigrum ATCC 51524</name>
    <dbReference type="NCBI Taxonomy" id="883103"/>
    <lineage>
        <taxon>Bacteria</taxon>
        <taxon>Bacillati</taxon>
        <taxon>Bacillota</taxon>
        <taxon>Bacilli</taxon>
        <taxon>Lactobacillales</taxon>
        <taxon>Carnobacteriaceae</taxon>
        <taxon>Dolosigranulum</taxon>
    </lineage>
</organism>
<sequence>MKTITLIQPWATLILQEDKKIETRSWNTNYRGKLAIHAGLKVDKTVFNDPFYQLLLENYSINDIPKGRIIAICELVDCIPTEKIRDTLSDKEIKLGNYSSGRFAWILRNVISIEPSIPTKGMLGLWTYKGSKALETKQQY</sequence>
<keyword evidence="3" id="KW-1185">Reference proteome</keyword>
<proteinExistence type="predicted"/>
<evidence type="ECO:0000259" key="1">
    <source>
        <dbReference type="Pfam" id="PF04266"/>
    </source>
</evidence>
<dbReference type="eggNOG" id="ENOG503347I">
    <property type="taxonomic scope" value="Bacteria"/>
</dbReference>
<dbReference type="SUPFAM" id="SSF88697">
    <property type="entry name" value="PUA domain-like"/>
    <property type="match status" value="1"/>
</dbReference>
<dbReference type="CDD" id="cd06554">
    <property type="entry name" value="ASCH_ASC-1_like"/>
    <property type="match status" value="1"/>
</dbReference>
<dbReference type="EMBL" id="AGEF01000009">
    <property type="protein sequence ID" value="EHR32796.1"/>
    <property type="molecule type" value="Genomic_DNA"/>
</dbReference>
<dbReference type="Pfam" id="PF04266">
    <property type="entry name" value="ASCH"/>
    <property type="match status" value="1"/>
</dbReference>
<accession>H3NED1</accession>
<feature type="domain" description="ASCH" evidence="1">
    <location>
        <begin position="5"/>
        <end position="87"/>
    </location>
</feature>
<evidence type="ECO:0000313" key="3">
    <source>
        <dbReference type="Proteomes" id="UP000003599"/>
    </source>
</evidence>
<comment type="caution">
    <text evidence="2">The sequence shown here is derived from an EMBL/GenBank/DDBJ whole genome shotgun (WGS) entry which is preliminary data.</text>
</comment>
<name>H3NED1_9LACT</name>
<dbReference type="InterPro" id="IPR007374">
    <property type="entry name" value="ASCH_domain"/>
</dbReference>
<dbReference type="GeneID" id="42694363"/>
<reference evidence="2 3" key="1">
    <citation type="submission" date="2012-01" db="EMBL/GenBank/DDBJ databases">
        <title>The Genome Sequence of Dolosigranulum pigrum ATCC 51524.</title>
        <authorList>
            <consortium name="The Broad Institute Genome Sequencing Platform"/>
            <person name="Earl A."/>
            <person name="Ward D."/>
            <person name="Feldgarden M."/>
            <person name="Gevers D."/>
            <person name="Huys G."/>
            <person name="Young S.K."/>
            <person name="Zeng Q."/>
            <person name="Gargeya S."/>
            <person name="Fitzgerald M."/>
            <person name="Haas B."/>
            <person name="Abouelleil A."/>
            <person name="Alvarado L."/>
            <person name="Arachchi H.M."/>
            <person name="Berlin A."/>
            <person name="Chapman S.B."/>
            <person name="Gearin G."/>
            <person name="Goldberg J."/>
            <person name="Griggs A."/>
            <person name="Gujja S."/>
            <person name="Hansen M."/>
            <person name="Heiman D."/>
            <person name="Howarth C."/>
            <person name="Larimer J."/>
            <person name="Lui A."/>
            <person name="MacDonald P.J.P."/>
            <person name="McCowen C."/>
            <person name="Montmayeur A."/>
            <person name="Murphy C."/>
            <person name="Neiman D."/>
            <person name="Pearson M."/>
            <person name="Priest M."/>
            <person name="Roberts A."/>
            <person name="Saif S."/>
            <person name="Shea T."/>
            <person name="Sisk P."/>
            <person name="Stolte C."/>
            <person name="Sykes S."/>
            <person name="Wortman J."/>
            <person name="Nusbaum C."/>
            <person name="Birren B."/>
        </authorList>
    </citation>
    <scope>NUCLEOTIDE SEQUENCE [LARGE SCALE GENOMIC DNA]</scope>
    <source>
        <strain evidence="2 3">ATCC 51524</strain>
    </source>
</reference>
<dbReference type="Gene3D" id="2.30.130.30">
    <property type="entry name" value="Hypothetical protein"/>
    <property type="match status" value="1"/>
</dbReference>
<dbReference type="InterPro" id="IPR015947">
    <property type="entry name" value="PUA-like_sf"/>
</dbReference>
<evidence type="ECO:0000313" key="2">
    <source>
        <dbReference type="EMBL" id="EHR32796.1"/>
    </source>
</evidence>
<gene>
    <name evidence="2" type="ORF">HMPREF9703_00912</name>
</gene>